<organism evidence="2 3">
    <name type="scientific">Limosilactobacillus oris DSM 4864</name>
    <dbReference type="NCBI Taxonomy" id="1423779"/>
    <lineage>
        <taxon>Bacteria</taxon>
        <taxon>Bacillati</taxon>
        <taxon>Bacillota</taxon>
        <taxon>Bacilli</taxon>
        <taxon>Lactobacillales</taxon>
        <taxon>Lactobacillaceae</taxon>
        <taxon>Limosilactobacillus</taxon>
    </lineage>
</organism>
<accession>A0A0R1WR96</accession>
<reference evidence="2 3" key="1">
    <citation type="journal article" date="2015" name="Genome Announc.">
        <title>Expanding the biotechnology potential of lactobacilli through comparative genomics of 213 strains and associated genera.</title>
        <authorList>
            <person name="Sun Z."/>
            <person name="Harris H.M."/>
            <person name="McCann A."/>
            <person name="Guo C."/>
            <person name="Argimon S."/>
            <person name="Zhang W."/>
            <person name="Yang X."/>
            <person name="Jeffery I.B."/>
            <person name="Cooney J.C."/>
            <person name="Kagawa T.F."/>
            <person name="Liu W."/>
            <person name="Song Y."/>
            <person name="Salvetti E."/>
            <person name="Wrobel A."/>
            <person name="Rasinkangas P."/>
            <person name="Parkhill J."/>
            <person name="Rea M.C."/>
            <person name="O'Sullivan O."/>
            <person name="Ritari J."/>
            <person name="Douillard F.P."/>
            <person name="Paul Ross R."/>
            <person name="Yang R."/>
            <person name="Briner A.E."/>
            <person name="Felis G.E."/>
            <person name="de Vos W.M."/>
            <person name="Barrangou R."/>
            <person name="Klaenhammer T.R."/>
            <person name="Caufield P.W."/>
            <person name="Cui Y."/>
            <person name="Zhang H."/>
            <person name="O'Toole P.W."/>
        </authorList>
    </citation>
    <scope>NUCLEOTIDE SEQUENCE [LARGE SCALE GENOMIC DNA]</scope>
    <source>
        <strain evidence="2 3">DSM 4864</strain>
    </source>
</reference>
<dbReference type="PANTHER" id="PTHR39201">
    <property type="entry name" value="EXPORTED PROTEIN-RELATED"/>
    <property type="match status" value="1"/>
</dbReference>
<evidence type="ECO:0000313" key="2">
    <source>
        <dbReference type="EMBL" id="KRM16892.1"/>
    </source>
</evidence>
<dbReference type="PATRIC" id="fig|1423779.3.peg.49"/>
<protein>
    <recommendedName>
        <fullName evidence="1">Flavodoxin-like domain-containing protein</fullName>
    </recommendedName>
</protein>
<gene>
    <name evidence="2" type="ORF">FC49_GL000048</name>
</gene>
<evidence type="ECO:0000259" key="1">
    <source>
        <dbReference type="Pfam" id="PF12682"/>
    </source>
</evidence>
<dbReference type="InterPro" id="IPR008254">
    <property type="entry name" value="Flavodoxin/NO_synth"/>
</dbReference>
<comment type="caution">
    <text evidence="2">The sequence shown here is derived from an EMBL/GenBank/DDBJ whole genome shotgun (WGS) entry which is preliminary data.</text>
</comment>
<dbReference type="InterPro" id="IPR029039">
    <property type="entry name" value="Flavoprotein-like_sf"/>
</dbReference>
<dbReference type="AlphaFoldDB" id="A0A0R1WR96"/>
<dbReference type="Pfam" id="PF12682">
    <property type="entry name" value="Flavodoxin_4"/>
    <property type="match status" value="1"/>
</dbReference>
<sequence length="160" mass="18176">MSDMAQEALILYYSQFGSTARLAGQIRQLTGADILRVQTALDFPADMEDTDRVYKRQRQRGQLPKLVNHWPDFNYYDVILVGGPVWDGQLSSPIMALLERLQGFEGKVAPFSTGWSATGNYQQDFTAHAGKLRVLPGYHILTHGRPRYDQASLMSWLRKL</sequence>
<dbReference type="PANTHER" id="PTHR39201:SF1">
    <property type="entry name" value="FLAVODOXIN-LIKE DOMAIN-CONTAINING PROTEIN"/>
    <property type="match status" value="1"/>
</dbReference>
<dbReference type="GO" id="GO:0009055">
    <property type="term" value="F:electron transfer activity"/>
    <property type="evidence" value="ECO:0007669"/>
    <property type="project" value="InterPro"/>
</dbReference>
<dbReference type="Proteomes" id="UP000050973">
    <property type="component" value="Unassembled WGS sequence"/>
</dbReference>
<proteinExistence type="predicted"/>
<dbReference type="InterPro" id="IPR001226">
    <property type="entry name" value="Flavodoxin_CS"/>
</dbReference>
<dbReference type="Gene3D" id="3.40.50.360">
    <property type="match status" value="1"/>
</dbReference>
<evidence type="ECO:0000313" key="3">
    <source>
        <dbReference type="Proteomes" id="UP000050973"/>
    </source>
</evidence>
<dbReference type="GO" id="GO:0010181">
    <property type="term" value="F:FMN binding"/>
    <property type="evidence" value="ECO:0007669"/>
    <property type="project" value="InterPro"/>
</dbReference>
<dbReference type="GO" id="GO:0016651">
    <property type="term" value="F:oxidoreductase activity, acting on NAD(P)H"/>
    <property type="evidence" value="ECO:0007669"/>
    <property type="project" value="UniProtKB-ARBA"/>
</dbReference>
<dbReference type="PROSITE" id="PS00201">
    <property type="entry name" value="FLAVODOXIN"/>
    <property type="match status" value="1"/>
</dbReference>
<dbReference type="EMBL" id="AZGE01000001">
    <property type="protein sequence ID" value="KRM16892.1"/>
    <property type="molecule type" value="Genomic_DNA"/>
</dbReference>
<feature type="domain" description="Flavodoxin-like" evidence="1">
    <location>
        <begin position="9"/>
        <end position="138"/>
    </location>
</feature>
<name>A0A0R1WR96_9LACO</name>
<dbReference type="SUPFAM" id="SSF52218">
    <property type="entry name" value="Flavoproteins"/>
    <property type="match status" value="1"/>
</dbReference>